<keyword evidence="1" id="KW-0812">Transmembrane</keyword>
<dbReference type="RefSeq" id="WP_369753637.1">
    <property type="nucleotide sequence ID" value="NZ_CP165625.1"/>
</dbReference>
<dbReference type="AlphaFoldDB" id="A0AB39W868"/>
<sequence length="626" mass="72639">MNKTLFGLALLSYNWNNYKKDIFDSYVPLVCHTLQKDTDNLTCREKTQSDLLEYYGINISLGACESLLKRMVKNGLLTKNSPNEYFIHFDAVSENVKYSERENLDRSFRLLVIEIKKYSKENFDIDISTEDIELGLINFFRDNDLDLLFANNDGKSVLPKVTESKKAKYIIAKFITEIQKEDPEKFSIVLKLAQGYAIASLITYEDINSFSGSLEDVEIYLDAPILFSLLALNGESNLLLAQELLTTLNANKAKLRIFEINYGELFKTIQDTIRRLNENDYILAKSSRVLRTALRENISAQQLQIKLNQLEDILKSYKIEKKDFPSGTEWKYQIDETKLTDSIVELYQGSNDSYKLPWYKSNQIERDVESISNIFKIRKSNQAISLKNAKAIFLTNNDLIAYATKKYEQKEWEYKSTIPVCVTDIFLSTILWANYPTKNDNLNIKQLMSECYNIIELDNKLLHKFYEDITKMHKENIITNEQFYLLNSSNIAYSLLEKKTLNDIEVYTDRTPGEILEDIELKMKAELDEEKNKLSKIDNNLSKFSKFIATAVFYFIAIILISLSILFKTLKPALDNDIFNISIWTVSALIGVFGFMRWMDWIPTKTALESKIEVKVFNKLKILLNK</sequence>
<evidence type="ECO:0000313" key="2">
    <source>
        <dbReference type="EMBL" id="XDU96477.1"/>
    </source>
</evidence>
<gene>
    <name evidence="2" type="ORF">AB3G34_05045</name>
</gene>
<feature type="transmembrane region" description="Helical" evidence="1">
    <location>
        <begin position="579"/>
        <end position="599"/>
    </location>
</feature>
<reference evidence="2" key="1">
    <citation type="submission" date="2024-07" db="EMBL/GenBank/DDBJ databases">
        <authorList>
            <person name="Biller S.J."/>
        </authorList>
    </citation>
    <scope>NUCLEOTIDE SEQUENCE</scope>
    <source>
        <strain evidence="2">WC2409</strain>
    </source>
</reference>
<organism evidence="2">
    <name type="scientific">Flavobacterium sp. WC2409</name>
    <dbReference type="NCBI Taxonomy" id="3234139"/>
    <lineage>
        <taxon>Bacteria</taxon>
        <taxon>Pseudomonadati</taxon>
        <taxon>Bacteroidota</taxon>
        <taxon>Flavobacteriia</taxon>
        <taxon>Flavobacteriales</taxon>
        <taxon>Flavobacteriaceae</taxon>
        <taxon>Flavobacterium</taxon>
    </lineage>
</organism>
<feature type="transmembrane region" description="Helical" evidence="1">
    <location>
        <begin position="547"/>
        <end position="567"/>
    </location>
</feature>
<dbReference type="EMBL" id="CP165625">
    <property type="protein sequence ID" value="XDU96477.1"/>
    <property type="molecule type" value="Genomic_DNA"/>
</dbReference>
<name>A0AB39W868_9FLAO</name>
<keyword evidence="1" id="KW-0472">Membrane</keyword>
<accession>A0AB39W868</accession>
<keyword evidence="1" id="KW-1133">Transmembrane helix</keyword>
<protein>
    <submittedName>
        <fullName evidence="2">Uncharacterized protein</fullName>
    </submittedName>
</protein>
<evidence type="ECO:0000256" key="1">
    <source>
        <dbReference type="SAM" id="Phobius"/>
    </source>
</evidence>
<proteinExistence type="predicted"/>